<comment type="caution">
    <text evidence="3">The sequence shown here is derived from an EMBL/GenBank/DDBJ whole genome shotgun (WGS) entry which is preliminary data.</text>
</comment>
<proteinExistence type="predicted"/>
<evidence type="ECO:0000259" key="2">
    <source>
        <dbReference type="Pfam" id="PF01592"/>
    </source>
</evidence>
<evidence type="ECO:0000313" key="3">
    <source>
        <dbReference type="EMBL" id="MDC0684916.1"/>
    </source>
</evidence>
<dbReference type="InterPro" id="IPR002871">
    <property type="entry name" value="NIF_FeS_clus_asmbl_NifU_N"/>
</dbReference>
<dbReference type="RefSeq" id="WP_272103043.1">
    <property type="nucleotide sequence ID" value="NZ_JAQNDK010000006.1"/>
</dbReference>
<dbReference type="Pfam" id="PF01592">
    <property type="entry name" value="NifU_N"/>
    <property type="match status" value="1"/>
</dbReference>
<accession>A0ABT5CEQ4</accession>
<protein>
    <submittedName>
        <fullName evidence="3">Iron-sulfur cluster assembly scaffold protein</fullName>
    </submittedName>
</protein>
<keyword evidence="4" id="KW-1185">Reference proteome</keyword>
<feature type="region of interest" description="Disordered" evidence="1">
    <location>
        <begin position="148"/>
        <end position="175"/>
    </location>
</feature>
<dbReference type="SUPFAM" id="SSF82649">
    <property type="entry name" value="SufE/NifU"/>
    <property type="match status" value="1"/>
</dbReference>
<feature type="domain" description="NIF system FeS cluster assembly NifU N-terminal" evidence="2">
    <location>
        <begin position="9"/>
        <end position="87"/>
    </location>
</feature>
<name>A0ABT5CEQ4_9BACT</name>
<dbReference type="CDD" id="cd06664">
    <property type="entry name" value="IscU_like"/>
    <property type="match status" value="1"/>
</dbReference>
<dbReference type="Proteomes" id="UP001217485">
    <property type="component" value="Unassembled WGS sequence"/>
</dbReference>
<sequence length="175" mass="18604">MSQHPRSLYREALLWLARAPDHRGPMPHADRRGRAVNALCGDELLAELTLGQDDRIGELRCTVRGCAVAEASAHLLAELVPGADHQQIAGWQARFEAALTGAALPAELAPLEPLLALRERPSRHGCALLPWHALAEALRPVGVAPSRDDLGEAAQPPAGAASIGPVISTVGRQNR</sequence>
<evidence type="ECO:0000313" key="4">
    <source>
        <dbReference type="Proteomes" id="UP001217485"/>
    </source>
</evidence>
<reference evidence="3 4" key="1">
    <citation type="submission" date="2023-01" db="EMBL/GenBank/DDBJ databases">
        <title>Minimal conservation of predation-associated metabolite biosynthetic gene clusters underscores biosynthetic potential of Myxococcota including descriptions for ten novel species: Archangium lansinium sp. nov., Myxococcus landrumus sp. nov., Nannocystis bai.</title>
        <authorList>
            <person name="Ahearne A."/>
            <person name="Stevens C."/>
            <person name="Dowd S."/>
        </authorList>
    </citation>
    <scope>NUCLEOTIDE SEQUENCE [LARGE SCALE GENOMIC DNA]</scope>
    <source>
        <strain evidence="3 4">WIWO2</strain>
    </source>
</reference>
<gene>
    <name evidence="3" type="ORF">POL72_44780</name>
</gene>
<dbReference type="EMBL" id="JAQNDK010000006">
    <property type="protein sequence ID" value="MDC0684916.1"/>
    <property type="molecule type" value="Genomic_DNA"/>
</dbReference>
<dbReference type="Gene3D" id="3.90.1010.10">
    <property type="match status" value="1"/>
</dbReference>
<organism evidence="3 4">
    <name type="scientific">Sorangium atrum</name>
    <dbReference type="NCBI Taxonomy" id="2995308"/>
    <lineage>
        <taxon>Bacteria</taxon>
        <taxon>Pseudomonadati</taxon>
        <taxon>Myxococcota</taxon>
        <taxon>Polyangia</taxon>
        <taxon>Polyangiales</taxon>
        <taxon>Polyangiaceae</taxon>
        <taxon>Sorangium</taxon>
    </lineage>
</organism>
<evidence type="ECO:0000256" key="1">
    <source>
        <dbReference type="SAM" id="MobiDB-lite"/>
    </source>
</evidence>